<comment type="caution">
    <text evidence="1">The sequence shown here is derived from an EMBL/GenBank/DDBJ whole genome shotgun (WGS) entry which is preliminary data.</text>
</comment>
<evidence type="ECO:0000313" key="1">
    <source>
        <dbReference type="EMBL" id="GFN83151.1"/>
    </source>
</evidence>
<accession>A0AAV3YLZ6</accession>
<reference evidence="1 2" key="1">
    <citation type="journal article" date="2021" name="Elife">
        <title>Chloroplast acquisition without the gene transfer in kleptoplastic sea slugs, Plakobranchus ocellatus.</title>
        <authorList>
            <person name="Maeda T."/>
            <person name="Takahashi S."/>
            <person name="Yoshida T."/>
            <person name="Shimamura S."/>
            <person name="Takaki Y."/>
            <person name="Nagai Y."/>
            <person name="Toyoda A."/>
            <person name="Suzuki Y."/>
            <person name="Arimoto A."/>
            <person name="Ishii H."/>
            <person name="Satoh N."/>
            <person name="Nishiyama T."/>
            <person name="Hasebe M."/>
            <person name="Maruyama T."/>
            <person name="Minagawa J."/>
            <person name="Obokata J."/>
            <person name="Shigenobu S."/>
        </authorList>
    </citation>
    <scope>NUCLEOTIDE SEQUENCE [LARGE SCALE GENOMIC DNA]</scope>
</reference>
<protein>
    <recommendedName>
        <fullName evidence="3">Secreted protein</fullName>
    </recommendedName>
</protein>
<evidence type="ECO:0008006" key="3">
    <source>
        <dbReference type="Google" id="ProtNLM"/>
    </source>
</evidence>
<gene>
    <name evidence="1" type="ORF">PoB_000965700</name>
</gene>
<proteinExistence type="predicted"/>
<dbReference type="EMBL" id="BLXT01001108">
    <property type="protein sequence ID" value="GFN83151.1"/>
    <property type="molecule type" value="Genomic_DNA"/>
</dbReference>
<evidence type="ECO:0000313" key="2">
    <source>
        <dbReference type="Proteomes" id="UP000735302"/>
    </source>
</evidence>
<name>A0AAV3YLZ6_9GAST</name>
<sequence length="98" mass="11286">MHRGTRIRVLIVLGIRHYEVHVVCHCFPRRLCFRWVLRDLATHLVLDAHRGAMKNRLGPDWDSNLGPLIGSQLPYQMKPRFGSAGKSHTCTCIVILSW</sequence>
<dbReference type="Proteomes" id="UP000735302">
    <property type="component" value="Unassembled WGS sequence"/>
</dbReference>
<organism evidence="1 2">
    <name type="scientific">Plakobranchus ocellatus</name>
    <dbReference type="NCBI Taxonomy" id="259542"/>
    <lineage>
        <taxon>Eukaryota</taxon>
        <taxon>Metazoa</taxon>
        <taxon>Spiralia</taxon>
        <taxon>Lophotrochozoa</taxon>
        <taxon>Mollusca</taxon>
        <taxon>Gastropoda</taxon>
        <taxon>Heterobranchia</taxon>
        <taxon>Euthyneura</taxon>
        <taxon>Panpulmonata</taxon>
        <taxon>Sacoglossa</taxon>
        <taxon>Placobranchoidea</taxon>
        <taxon>Plakobranchidae</taxon>
        <taxon>Plakobranchus</taxon>
    </lineage>
</organism>
<keyword evidence="2" id="KW-1185">Reference proteome</keyword>
<dbReference type="AlphaFoldDB" id="A0AAV3YLZ6"/>